<feature type="transmembrane region" description="Helical" evidence="5">
    <location>
        <begin position="168"/>
        <end position="191"/>
    </location>
</feature>
<dbReference type="InterPro" id="IPR047130">
    <property type="entry name" value="7TM_GPCR_Srsx_nematod"/>
</dbReference>
<proteinExistence type="predicted"/>
<dbReference type="InterPro" id="IPR019424">
    <property type="entry name" value="7TM_GPCR_Srsx"/>
</dbReference>
<dbReference type="GO" id="GO:0016020">
    <property type="term" value="C:membrane"/>
    <property type="evidence" value="ECO:0007669"/>
    <property type="project" value="UniProtKB-SubCell"/>
</dbReference>
<evidence type="ECO:0000256" key="3">
    <source>
        <dbReference type="ARBA" id="ARBA00022989"/>
    </source>
</evidence>
<dbReference type="GO" id="GO:0004930">
    <property type="term" value="F:G protein-coupled receptor activity"/>
    <property type="evidence" value="ECO:0007669"/>
    <property type="project" value="InterPro"/>
</dbReference>
<feature type="transmembrane region" description="Helical" evidence="5">
    <location>
        <begin position="102"/>
        <end position="120"/>
    </location>
</feature>
<keyword evidence="6" id="KW-1185">Reference proteome</keyword>
<name>A0A915DTS7_9BILA</name>
<dbReference type="SUPFAM" id="SSF81321">
    <property type="entry name" value="Family A G protein-coupled receptor-like"/>
    <property type="match status" value="1"/>
</dbReference>
<protein>
    <submittedName>
        <fullName evidence="7">Vomeronasal type-1 receptor</fullName>
    </submittedName>
</protein>
<organism evidence="6 7">
    <name type="scientific">Ditylenchus dipsaci</name>
    <dbReference type="NCBI Taxonomy" id="166011"/>
    <lineage>
        <taxon>Eukaryota</taxon>
        <taxon>Metazoa</taxon>
        <taxon>Ecdysozoa</taxon>
        <taxon>Nematoda</taxon>
        <taxon>Chromadorea</taxon>
        <taxon>Rhabditida</taxon>
        <taxon>Tylenchina</taxon>
        <taxon>Tylenchomorpha</taxon>
        <taxon>Sphaerularioidea</taxon>
        <taxon>Anguinidae</taxon>
        <taxon>Anguininae</taxon>
        <taxon>Ditylenchus</taxon>
    </lineage>
</organism>
<dbReference type="SMART" id="SM01381">
    <property type="entry name" value="7TM_GPCR_Srsx"/>
    <property type="match status" value="1"/>
</dbReference>
<dbReference type="Pfam" id="PF10320">
    <property type="entry name" value="7TM_GPCR_Srsx"/>
    <property type="match status" value="1"/>
</dbReference>
<evidence type="ECO:0000256" key="2">
    <source>
        <dbReference type="ARBA" id="ARBA00022692"/>
    </source>
</evidence>
<sequence length="321" mass="35900">MGRIKQTCLASQTTQLHVGIIWPAVLINVIGIPGQMANFFVVYVTIKNRKRLFNHCNYLLAMLSFFELLHQSGHLVALFVALTGLNFISYITSISFQLQAMFGLHASQLALTCIALDRLATTALPTLRLNKNLYLTSLTVPCFAIAFMRPAVTGHMSDLFNKGSINLLFSNLCLYTNVINVICYITIGALLRRNSGNRTNKNNRQIYKSLVVIMLLVLGGYLINILFGSFILNLLTFEGAQLWYMILWFCAVPAAISAASNGPVLYLFSKQYRYVFNQELRSFFCSTAFINKVNCTAAANLKPKMLPSCNPTSTNPFFNTH</sequence>
<dbReference type="Gene3D" id="1.20.1070.10">
    <property type="entry name" value="Rhodopsin 7-helix transmembrane proteins"/>
    <property type="match status" value="1"/>
</dbReference>
<evidence type="ECO:0000313" key="7">
    <source>
        <dbReference type="WBParaSite" id="jg23094"/>
    </source>
</evidence>
<evidence type="ECO:0000313" key="6">
    <source>
        <dbReference type="Proteomes" id="UP000887574"/>
    </source>
</evidence>
<dbReference type="WBParaSite" id="jg23094">
    <property type="protein sequence ID" value="jg23094"/>
    <property type="gene ID" value="jg23094"/>
</dbReference>
<keyword evidence="3 5" id="KW-1133">Transmembrane helix</keyword>
<evidence type="ECO:0000256" key="5">
    <source>
        <dbReference type="SAM" id="Phobius"/>
    </source>
</evidence>
<reference evidence="7" key="1">
    <citation type="submission" date="2022-11" db="UniProtKB">
        <authorList>
            <consortium name="WormBaseParasite"/>
        </authorList>
    </citation>
    <scope>IDENTIFICATION</scope>
</reference>
<evidence type="ECO:0000256" key="4">
    <source>
        <dbReference type="ARBA" id="ARBA00023136"/>
    </source>
</evidence>
<feature type="transmembrane region" description="Helical" evidence="5">
    <location>
        <begin position="132"/>
        <end position="148"/>
    </location>
</feature>
<feature type="transmembrane region" description="Helical" evidence="5">
    <location>
        <begin position="242"/>
        <end position="268"/>
    </location>
</feature>
<keyword evidence="2 5" id="KW-0812">Transmembrane</keyword>
<accession>A0A915DTS7</accession>
<evidence type="ECO:0000256" key="1">
    <source>
        <dbReference type="ARBA" id="ARBA00004370"/>
    </source>
</evidence>
<dbReference type="InterPro" id="IPR000276">
    <property type="entry name" value="GPCR_Rhodpsn"/>
</dbReference>
<dbReference type="Proteomes" id="UP000887574">
    <property type="component" value="Unplaced"/>
</dbReference>
<feature type="transmembrane region" description="Helical" evidence="5">
    <location>
        <begin position="211"/>
        <end position="236"/>
    </location>
</feature>
<dbReference type="PANTHER" id="PTHR23360">
    <property type="entry name" value="G-PROTEIN COUPLED RECEPTORS FAMILY 1 PROFILE DOMAIN-CONTAINING PROTEIN-RELATED"/>
    <property type="match status" value="1"/>
</dbReference>
<dbReference type="PANTHER" id="PTHR23360:SF5">
    <property type="entry name" value="G-PROTEIN COUPLED RECEPTORS FAMILY 1 PROFILE DOMAIN-CONTAINING PROTEIN"/>
    <property type="match status" value="1"/>
</dbReference>
<keyword evidence="4 5" id="KW-0472">Membrane</keyword>
<comment type="subcellular location">
    <subcellularLocation>
        <location evidence="1">Membrane</location>
    </subcellularLocation>
</comment>
<dbReference type="AlphaFoldDB" id="A0A915DTS7"/>
<feature type="transmembrane region" description="Helical" evidence="5">
    <location>
        <begin position="20"/>
        <end position="46"/>
    </location>
</feature>